<name>A0A7Z0WQ21_9PSEU</name>
<dbReference type="PROSITE" id="PS50022">
    <property type="entry name" value="FA58C_3"/>
    <property type="match status" value="2"/>
</dbReference>
<dbReference type="Pfam" id="PF22815">
    <property type="entry name" value="CatAgl_D1"/>
    <property type="match status" value="1"/>
</dbReference>
<dbReference type="CDD" id="cd14490">
    <property type="entry name" value="CBM6-CBM35-CBM36_like_1"/>
    <property type="match status" value="1"/>
</dbReference>
<comment type="caution">
    <text evidence="3">The sequence shown here is derived from an EMBL/GenBank/DDBJ whole genome shotgun (WGS) entry which is preliminary data.</text>
</comment>
<evidence type="ECO:0000313" key="4">
    <source>
        <dbReference type="Proteomes" id="UP000185696"/>
    </source>
</evidence>
<reference evidence="3 4" key="1">
    <citation type="submission" date="2016-12" db="EMBL/GenBank/DDBJ databases">
        <title>The draft genome sequence of Actinophytocola xinjiangensis.</title>
        <authorList>
            <person name="Wang W."/>
            <person name="Yuan L."/>
        </authorList>
    </citation>
    <scope>NUCLEOTIDE SEQUENCE [LARGE SCALE GENOMIC DNA]</scope>
    <source>
        <strain evidence="3 4">CGMCC 4.4663</strain>
    </source>
</reference>
<dbReference type="SUPFAM" id="SSF49785">
    <property type="entry name" value="Galactose-binding domain-like"/>
    <property type="match status" value="2"/>
</dbReference>
<dbReference type="Gene3D" id="2.160.20.10">
    <property type="entry name" value="Single-stranded right-handed beta-helix, Pectin lyase-like"/>
    <property type="match status" value="1"/>
</dbReference>
<evidence type="ECO:0000259" key="2">
    <source>
        <dbReference type="PROSITE" id="PS50022"/>
    </source>
</evidence>
<dbReference type="OrthoDB" id="5476529at2"/>
<proteinExistence type="predicted"/>
<dbReference type="InterPro" id="IPR006626">
    <property type="entry name" value="PbH1"/>
</dbReference>
<feature type="domain" description="F5/8 type C" evidence="2">
    <location>
        <begin position="39"/>
        <end position="184"/>
    </location>
</feature>
<keyword evidence="4" id="KW-1185">Reference proteome</keyword>
<keyword evidence="1" id="KW-0732">Signal</keyword>
<dbReference type="RefSeq" id="WP_075132205.1">
    <property type="nucleotide sequence ID" value="NZ_MSIF01000003.1"/>
</dbReference>
<evidence type="ECO:0000313" key="3">
    <source>
        <dbReference type="EMBL" id="OLF12017.1"/>
    </source>
</evidence>
<dbReference type="Gene3D" id="2.60.40.10">
    <property type="entry name" value="Immunoglobulins"/>
    <property type="match status" value="3"/>
</dbReference>
<dbReference type="Pfam" id="PF22816">
    <property type="entry name" value="CatAgl_D2"/>
    <property type="match status" value="1"/>
</dbReference>
<dbReference type="GO" id="GO:0005975">
    <property type="term" value="P:carbohydrate metabolic process"/>
    <property type="evidence" value="ECO:0007669"/>
    <property type="project" value="UniProtKB-ARBA"/>
</dbReference>
<feature type="signal peptide" evidence="1">
    <location>
        <begin position="1"/>
        <end position="30"/>
    </location>
</feature>
<dbReference type="SUPFAM" id="SSF49265">
    <property type="entry name" value="Fibronectin type III"/>
    <property type="match status" value="1"/>
</dbReference>
<evidence type="ECO:0000256" key="1">
    <source>
        <dbReference type="SAM" id="SignalP"/>
    </source>
</evidence>
<dbReference type="InterPro" id="IPR011635">
    <property type="entry name" value="CARDB"/>
</dbReference>
<gene>
    <name evidence="3" type="ORF">BLA60_08280</name>
</gene>
<dbReference type="InterPro" id="IPR055149">
    <property type="entry name" value="Agl_cat_D2"/>
</dbReference>
<organism evidence="3 4">
    <name type="scientific">Actinophytocola xinjiangensis</name>
    <dbReference type="NCBI Taxonomy" id="485602"/>
    <lineage>
        <taxon>Bacteria</taxon>
        <taxon>Bacillati</taxon>
        <taxon>Actinomycetota</taxon>
        <taxon>Actinomycetes</taxon>
        <taxon>Pseudonocardiales</taxon>
        <taxon>Pseudonocardiaceae</taxon>
    </lineage>
</organism>
<dbReference type="InterPro" id="IPR013783">
    <property type="entry name" value="Ig-like_fold"/>
</dbReference>
<dbReference type="Proteomes" id="UP000185696">
    <property type="component" value="Unassembled WGS sequence"/>
</dbReference>
<dbReference type="SMART" id="SM00231">
    <property type="entry name" value="FA58C"/>
    <property type="match status" value="1"/>
</dbReference>
<dbReference type="Pfam" id="PF07705">
    <property type="entry name" value="CARDB"/>
    <property type="match status" value="2"/>
</dbReference>
<dbReference type="SUPFAM" id="SSF51126">
    <property type="entry name" value="Pectin lyase-like"/>
    <property type="match status" value="1"/>
</dbReference>
<dbReference type="EMBL" id="MSIF01000003">
    <property type="protein sequence ID" value="OLF12017.1"/>
    <property type="molecule type" value="Genomic_DNA"/>
</dbReference>
<dbReference type="Pfam" id="PF00754">
    <property type="entry name" value="F5_F8_type_C"/>
    <property type="match status" value="1"/>
</dbReference>
<protein>
    <submittedName>
        <fullName evidence="3">APHP domain-containing protein</fullName>
    </submittedName>
</protein>
<dbReference type="SMART" id="SM00710">
    <property type="entry name" value="PbH1"/>
    <property type="match status" value="8"/>
</dbReference>
<feature type="chain" id="PRO_5031032496" evidence="1">
    <location>
        <begin position="31"/>
        <end position="1223"/>
    </location>
</feature>
<dbReference type="AlphaFoldDB" id="A0A7Z0WQ21"/>
<sequence>MERTLPRWRLVTGLLTALLLVVGLLPSASAATGPTAPTASPAATSAPAASAVLDATLSASSSLPEYPVGNARDGNQSTYWESANNAFPQWIQADLGDSARVDRVVLKLPASWGQRTQTLTVQASTTGTTFTTVAASTGHRFDPASANTVAIQFTAITTRYLRLTVTANTGWPAAQLAEFEVHGPVSGDTQAPTAPGTLTYTQPASGQIRLAWSAATDDTGVTAYAVYRDNALVTTVPGDQLSHTETQPASATVEYFVRARDAAGNESADSNRVTRVGQGQEGENLAVGRPIEASSTVHNFVATNANDDNAGSYWESAAGYPSTLTVKLGSNADITSVVVKLNPDPIWGRRTQSFEVLGRDQDSGEFATLLARADHVFDPATNQNTVTLPVNGRAADVRLRFHANSGAPGGQVAEFQVIGTSAPNPDLTVASLAWTPTAPDESSEISLSATVRNTGPVAAPATTVNFALGGSVAGSVPVAPLAAGASATVSLDAGSRAEGSYTVSSTVDPSNTVVEQDDTNNTFTSPDRLVVSQAPGPDLRITGITATPPNPAVGTRVSFAVAVENRGTSAAAASVTRLVVAGTTLDTATSSIAAGATVNVAVNGTWTATSGGATITAQADATGAVAETNESNNVASHSIVVGRGASVPYVEYEAEDAQYDGTLLETDPLRTFGHTNFATESSGRKSVRLTSTGQYVEFTSTIPSNSIVVRNSVPDAAGGGGAEHTISLYVNGTFDRKLTLSSRHSWLYGNTDDPEGLTNSPQADARRLFDESHALLSRSYPAGTKFRLQRDAGDDAAFQIIDLVDLEQVAPPLSKPAECTSITEYGAVPDDGNDDTAAIQRAVTDDQNGVISCVWVPAGQWRQEQKILTDDPDNNGQYNQIGISNVTIRGAGMWHSQFYTLTQPQDAGGINHPHEGNFGFDIDKNTQISDIAIFGSGRIRGGGGAEGGVGLNGRFGTGTRISNVWIEHANVGVWVGRDYSNIPALWGPADGLEFTGMRIRNTYADGINFTNGTRNSRVFNSSFRTTGDDSLAVWANQYVKDTSVDVAHDNEFVNNTIQLPWRANGIAIYGGYGNKIENNLVYDTMNYPGIMLATDHDPLPFSGQTLIANNALFRCGGVFWGEQQEFGAITFFAQSRDIPGVTLRDTEIHDSTYDGIQFKTGGGNVPNVGITNVTIDDSNNGAGILAMGGARGSATLTNVTITNSADGDVVVEPGSQFVINQGP</sequence>
<dbReference type="InterPro" id="IPR033801">
    <property type="entry name" value="CBM6-CBM35-CBM36-like_1"/>
</dbReference>
<dbReference type="InterPro" id="IPR000421">
    <property type="entry name" value="FA58C"/>
</dbReference>
<feature type="domain" description="F5/8 type C" evidence="2">
    <location>
        <begin position="273"/>
        <end position="420"/>
    </location>
</feature>
<dbReference type="InterPro" id="IPR012334">
    <property type="entry name" value="Pectin_lyas_fold"/>
</dbReference>
<dbReference type="Pfam" id="PF22633">
    <property type="entry name" value="F5_F8_type_C_2"/>
    <property type="match status" value="1"/>
</dbReference>
<dbReference type="InterPro" id="IPR036116">
    <property type="entry name" value="FN3_sf"/>
</dbReference>
<dbReference type="InterPro" id="IPR008979">
    <property type="entry name" value="Galactose-bd-like_sf"/>
</dbReference>
<dbReference type="Gene3D" id="2.60.120.260">
    <property type="entry name" value="Galactose-binding domain-like"/>
    <property type="match status" value="3"/>
</dbReference>
<accession>A0A7Z0WQ21</accession>
<dbReference type="InterPro" id="IPR011050">
    <property type="entry name" value="Pectin_lyase_fold/virulence"/>
</dbReference>